<name>A0A248KHL1_9ENTR</name>
<organism evidence="1 2">
    <name type="scientific">Kluyvera genomosp. 3</name>
    <dbReference type="NCBI Taxonomy" id="2774055"/>
    <lineage>
        <taxon>Bacteria</taxon>
        <taxon>Pseudomonadati</taxon>
        <taxon>Pseudomonadota</taxon>
        <taxon>Gammaproteobacteria</taxon>
        <taxon>Enterobacterales</taxon>
        <taxon>Enterobacteriaceae</taxon>
        <taxon>Kluyvera</taxon>
    </lineage>
</organism>
<dbReference type="Proteomes" id="UP000197098">
    <property type="component" value="Chromosome"/>
</dbReference>
<reference evidence="1 2" key="1">
    <citation type="submission" date="2017-06" db="EMBL/GenBank/DDBJ databases">
        <title>Origin of plasmid-mediated fosfomycin resistance gene fosA3.</title>
        <authorList>
            <person name="Ito R."/>
            <person name="Pacey M.P."/>
            <person name="Doi Y."/>
        </authorList>
    </citation>
    <scope>NUCLEOTIDE SEQUENCE [LARGE SCALE GENOMIC DNA]</scope>
    <source>
        <strain evidence="1 2">YDC799</strain>
    </source>
</reference>
<accession>A0A248KHL1</accession>
<sequence>MYQRGKIVVGKDAVISWNEKAFYYLSAGKFSVGDNLYNSDCIVQLFTKSQGKIALNNKTLIVIGVQ</sequence>
<proteinExistence type="predicted"/>
<protein>
    <submittedName>
        <fullName evidence="1">Uncharacterized protein</fullName>
    </submittedName>
</protein>
<dbReference type="AlphaFoldDB" id="A0A248KHL1"/>
<dbReference type="EMBL" id="CP022114">
    <property type="protein sequence ID" value="ASG63084.1"/>
    <property type="molecule type" value="Genomic_DNA"/>
</dbReference>
<gene>
    <name evidence="1" type="ORF">CEW81_08035</name>
</gene>
<evidence type="ECO:0000313" key="2">
    <source>
        <dbReference type="Proteomes" id="UP000197098"/>
    </source>
</evidence>
<evidence type="ECO:0000313" key="1">
    <source>
        <dbReference type="EMBL" id="ASG63084.1"/>
    </source>
</evidence>